<feature type="binding site" evidence="2">
    <location>
        <position position="300"/>
    </location>
    <ligand>
        <name>Zn(2+)</name>
        <dbReference type="ChEBI" id="CHEBI:29105"/>
        <note>catalytic</note>
    </ligand>
</feature>
<keyword evidence="1" id="KW-0482">Metalloprotease</keyword>
<dbReference type="AlphaFoldDB" id="A0A553UND8"/>
<keyword evidence="2" id="KW-0862">Zinc</keyword>
<gene>
    <name evidence="4" type="ORF">FNU79_14835</name>
</gene>
<feature type="binding site" evidence="2">
    <location>
        <position position="261"/>
    </location>
    <ligand>
        <name>Zn(2+)</name>
        <dbReference type="ChEBI" id="CHEBI:29105"/>
        <note>catalytic</note>
    </ligand>
</feature>
<sequence>MSVFDRPSFQTMRELADLLSVLNVLSWDARTQMPSGGNAVRPHHLATVNAVYTQRLTDPALRRQIAIDQKGLDPSSDAFLMLSQLDDAAERLARIPLPLHHEFAQTKAVATAVWQEARPASDFALLRPHLERLVSIKREMAQALGFEDHPYDALLHQYEPGVTLAQLRAIFGVLLPAQAALRERIERCQAPRDDFLHRHYPAERQRQAALSFAQMLGYDLNRGRLDISMHPFEISFTRHDVRITTRYAEDFLPTAFFGVMHEAGHAIYEQGVSEDYTRSAFTSDYLNAYAVGGASFGVHESQSRLWENRVARGRPFWEGQFERLQAFFPLQLRDVDVDEFYRAVNLVRPGLIRVEADELTYDAHVGLRVELEAELLAGTLEVRDLPEAWNSGMQAALGICSPDDRDGVLQDIHWASGQFGTFANYTLGNVMAAQLYDAAQMALPELSTQLRAGECAPLRAWLTEHVYQYGRKFTPNALMLQATGQPIDPAPYLRQLNEKFTDVYRLEA</sequence>
<dbReference type="PIRSF" id="PIRSF006615">
    <property type="entry name" value="Zn_crbxpep_Taq"/>
    <property type="match status" value="1"/>
</dbReference>
<evidence type="ECO:0000256" key="1">
    <source>
        <dbReference type="PIRNR" id="PIRNR006615"/>
    </source>
</evidence>
<dbReference type="EC" id="3.4.17.19" evidence="1"/>
<name>A0A553UND8_9DEIO</name>
<keyword evidence="1" id="KW-0378">Hydrolase</keyword>
<dbReference type="GO" id="GO:0006508">
    <property type="term" value="P:proteolysis"/>
    <property type="evidence" value="ECO:0007669"/>
    <property type="project" value="UniProtKB-UniRule"/>
</dbReference>
<dbReference type="InterPro" id="IPR001333">
    <property type="entry name" value="Peptidase_M32_Taq"/>
</dbReference>
<dbReference type="CDD" id="cd06460">
    <property type="entry name" value="M32_Taq"/>
    <property type="match status" value="1"/>
</dbReference>
<dbReference type="PROSITE" id="PS52034">
    <property type="entry name" value="PEPTIDASE_M32"/>
    <property type="match status" value="1"/>
</dbReference>
<dbReference type="PANTHER" id="PTHR34217">
    <property type="entry name" value="METAL-DEPENDENT CARBOXYPEPTIDASE"/>
    <property type="match status" value="1"/>
</dbReference>
<dbReference type="PANTHER" id="PTHR34217:SF1">
    <property type="entry name" value="CARBOXYPEPTIDASE 1"/>
    <property type="match status" value="1"/>
</dbReference>
<evidence type="ECO:0000256" key="2">
    <source>
        <dbReference type="PIRSR" id="PIRSR006615-1"/>
    </source>
</evidence>
<dbReference type="Proteomes" id="UP000316092">
    <property type="component" value="Unassembled WGS sequence"/>
</dbReference>
<organism evidence="4 5">
    <name type="scientific">Deinococcus detaillensis</name>
    <dbReference type="NCBI Taxonomy" id="2592048"/>
    <lineage>
        <taxon>Bacteria</taxon>
        <taxon>Thermotogati</taxon>
        <taxon>Deinococcota</taxon>
        <taxon>Deinococci</taxon>
        <taxon>Deinococcales</taxon>
        <taxon>Deinococcaceae</taxon>
        <taxon>Deinococcus</taxon>
    </lineage>
</organism>
<dbReference type="OrthoDB" id="9772308at2"/>
<dbReference type="SUPFAM" id="SSF55486">
    <property type="entry name" value="Metalloproteases ('zincins'), catalytic domain"/>
    <property type="match status" value="1"/>
</dbReference>
<dbReference type="GO" id="GO:0046872">
    <property type="term" value="F:metal ion binding"/>
    <property type="evidence" value="ECO:0007669"/>
    <property type="project" value="UniProtKB-KW"/>
</dbReference>
<dbReference type="PRINTS" id="PR00998">
    <property type="entry name" value="CRBOXYPTASET"/>
</dbReference>
<accession>A0A553UND8</accession>
<comment type="cofactor">
    <cofactor evidence="2">
        <name>Zn(2+)</name>
        <dbReference type="ChEBI" id="CHEBI:29105"/>
    </cofactor>
    <text evidence="2">Binds 1 zinc ion per subunit.</text>
</comment>
<comment type="similarity">
    <text evidence="1">Belongs to the peptidase M32 family.</text>
</comment>
<comment type="function">
    <text evidence="1">Broad specificity carboxypetidase that releases amino acids sequentially from the C-terminus, including neutral, aromatic, polar and basic residues.</text>
</comment>
<keyword evidence="1" id="KW-0645">Protease</keyword>
<dbReference type="GO" id="GO:0004181">
    <property type="term" value="F:metallocarboxypeptidase activity"/>
    <property type="evidence" value="ECO:0007669"/>
    <property type="project" value="UniProtKB-UniRule"/>
</dbReference>
<comment type="catalytic activity">
    <reaction evidence="1">
        <text>Release of a C-terminal amino acid with broad specificity, except for -Pro.</text>
        <dbReference type="EC" id="3.4.17.19"/>
    </reaction>
</comment>
<keyword evidence="5" id="KW-1185">Reference proteome</keyword>
<dbReference type="Gene3D" id="1.10.1370.30">
    <property type="match status" value="1"/>
</dbReference>
<keyword evidence="1 2" id="KW-0479">Metal-binding</keyword>
<dbReference type="Pfam" id="PF02074">
    <property type="entry name" value="Peptidase_M32"/>
    <property type="match status" value="1"/>
</dbReference>
<keyword evidence="1 4" id="KW-0121">Carboxypeptidase</keyword>
<protein>
    <recommendedName>
        <fullName evidence="1">Metal-dependent carboxypeptidase</fullName>
        <ecNumber evidence="1">3.4.17.19</ecNumber>
    </recommendedName>
</protein>
<evidence type="ECO:0000256" key="3">
    <source>
        <dbReference type="PIRSR" id="PIRSR006615-2"/>
    </source>
</evidence>
<evidence type="ECO:0000313" key="5">
    <source>
        <dbReference type="Proteomes" id="UP000316092"/>
    </source>
</evidence>
<dbReference type="EMBL" id="VKDB01000021">
    <property type="protein sequence ID" value="TSA81723.1"/>
    <property type="molecule type" value="Genomic_DNA"/>
</dbReference>
<proteinExistence type="inferred from homology"/>
<comment type="caution">
    <text evidence="4">The sequence shown here is derived from an EMBL/GenBank/DDBJ whole genome shotgun (WGS) entry which is preliminary data.</text>
</comment>
<feature type="active site" description="Proton donor/acceptor" evidence="3">
    <location>
        <position position="262"/>
    </location>
</feature>
<feature type="binding site" evidence="2">
    <location>
        <position position="265"/>
    </location>
    <ligand>
        <name>Zn(2+)</name>
        <dbReference type="ChEBI" id="CHEBI:29105"/>
        <note>catalytic</note>
    </ligand>
</feature>
<reference evidence="4 5" key="1">
    <citation type="submission" date="2019-07" db="EMBL/GenBank/DDBJ databases">
        <title>Deinococcus detaillus sp. nov., isolated from humus soil in Antarctica.</title>
        <authorList>
            <person name="Zhang K."/>
        </authorList>
    </citation>
    <scope>NUCLEOTIDE SEQUENCE [LARGE SCALE GENOMIC DNA]</scope>
    <source>
        <strain evidence="4 5">H1</strain>
    </source>
</reference>
<evidence type="ECO:0000313" key="4">
    <source>
        <dbReference type="EMBL" id="TSA81723.1"/>
    </source>
</evidence>